<proteinExistence type="predicted"/>
<sequence>MKRYAIPEIECSIAMSRGVLDTLTVIERSHVERGFKWVKREIKTRCALARVDYSNSKWGEFWGYFRRTWLEKYTIDVWNVCCVGYELIASTNNPLERFNRELNGRFRTPHPSMATFVTVIKTISAEYVRRISDVPRGRANRAPRE</sequence>
<evidence type="ECO:0008006" key="3">
    <source>
        <dbReference type="Google" id="ProtNLM"/>
    </source>
</evidence>
<accession>A0AAD9GQM8</accession>
<evidence type="ECO:0000313" key="1">
    <source>
        <dbReference type="EMBL" id="KAK1942829.1"/>
    </source>
</evidence>
<gene>
    <name evidence="1" type="ORF">P3T76_005466</name>
</gene>
<comment type="caution">
    <text evidence="1">The sequence shown here is derived from an EMBL/GenBank/DDBJ whole genome shotgun (WGS) entry which is preliminary data.</text>
</comment>
<keyword evidence="2" id="KW-1185">Reference proteome</keyword>
<name>A0AAD9GQM8_9STRA</name>
<dbReference type="Proteomes" id="UP001259832">
    <property type="component" value="Unassembled WGS sequence"/>
</dbReference>
<dbReference type="AlphaFoldDB" id="A0AAD9GQM8"/>
<reference evidence="1" key="1">
    <citation type="submission" date="2023-08" db="EMBL/GenBank/DDBJ databases">
        <title>Reference Genome Resource for the Citrus Pathogen Phytophthora citrophthora.</title>
        <authorList>
            <person name="Moller H."/>
            <person name="Coetzee B."/>
            <person name="Rose L.J."/>
            <person name="Van Niekerk J.M."/>
        </authorList>
    </citation>
    <scope>NUCLEOTIDE SEQUENCE</scope>
    <source>
        <strain evidence="1">STE-U-9442</strain>
    </source>
</reference>
<protein>
    <recommendedName>
        <fullName evidence="3">Transposase</fullName>
    </recommendedName>
</protein>
<dbReference type="EMBL" id="JASMQC010000008">
    <property type="protein sequence ID" value="KAK1942829.1"/>
    <property type="molecule type" value="Genomic_DNA"/>
</dbReference>
<organism evidence="1 2">
    <name type="scientific">Phytophthora citrophthora</name>
    <dbReference type="NCBI Taxonomy" id="4793"/>
    <lineage>
        <taxon>Eukaryota</taxon>
        <taxon>Sar</taxon>
        <taxon>Stramenopiles</taxon>
        <taxon>Oomycota</taxon>
        <taxon>Peronosporomycetes</taxon>
        <taxon>Peronosporales</taxon>
        <taxon>Peronosporaceae</taxon>
        <taxon>Phytophthora</taxon>
    </lineage>
</organism>
<evidence type="ECO:0000313" key="2">
    <source>
        <dbReference type="Proteomes" id="UP001259832"/>
    </source>
</evidence>